<keyword evidence="8" id="KW-1133">Transmembrane helix</keyword>
<feature type="domain" description="J" evidence="9">
    <location>
        <begin position="72"/>
        <end position="136"/>
    </location>
</feature>
<dbReference type="PANTHER" id="PTHR43096">
    <property type="entry name" value="DNAJ HOMOLOG 1, MITOCHONDRIAL-RELATED"/>
    <property type="match status" value="1"/>
</dbReference>
<dbReference type="Gene3D" id="1.10.287.110">
    <property type="entry name" value="DnaJ domain"/>
    <property type="match status" value="1"/>
</dbReference>
<proteinExistence type="inferred from homology"/>
<dbReference type="GO" id="GO:0042026">
    <property type="term" value="P:protein refolding"/>
    <property type="evidence" value="ECO:0007669"/>
    <property type="project" value="TreeGrafter"/>
</dbReference>
<keyword evidence="5" id="KW-0143">Chaperone</keyword>
<sequence length="551" mass="60620">MQLAVTPKPNPTNNTFSNPNFYPNFTSPKTQSLKFSSSSSSSNVPINLFYSFSPRRRRLSPVIARATAKTPDYYSVLSVSKNASLQDIKAAYRKLARKYHPDVNKKPGAEEKFKEISAAYEVLSDDEKRSAYDRFGEAGLRGDFVGSTSGSQGVDPFEIFSEYFGESSSFFRGSGEPGGFNFSFRSKSRQDLDIRYDLYMSFEESIFGSQREIEVPSLETCNDCSGTGAKTSNSIKICNACGGRGGVAKTQQTPFGIMSQVSTCAKCGGVGKIITDHCLTCGGNGRIQSKRRINIVIPPGIDNGATMQVQGEGNIDNKRGIAGDLFIVLHIEEKHGIQRDGLNLYSKVKVDFTEAILGTVVKVKTVEGVRDLHIPPGIQPGDTIKMRSMGVPHINKPSVRGDHCFAVNIQIPKDISDAERSLVEELALLRQTSRDSISSSEIPGGDDHDQHTKPALDHRGKSMAYLWKSIKDFLGKKQSGKRFASVGMEAPVSWRVTSPLPRCSLMIYSPAIFIMTLVFTLVGRTAYCKLFRQKPKTKSTSPHPERTQGQR</sequence>
<dbReference type="InterPro" id="IPR001623">
    <property type="entry name" value="DnaJ_domain"/>
</dbReference>
<evidence type="ECO:0000259" key="9">
    <source>
        <dbReference type="PROSITE" id="PS50076"/>
    </source>
</evidence>
<dbReference type="GO" id="GO:0031072">
    <property type="term" value="F:heat shock protein binding"/>
    <property type="evidence" value="ECO:0007669"/>
    <property type="project" value="InterPro"/>
</dbReference>
<evidence type="ECO:0000256" key="2">
    <source>
        <dbReference type="ARBA" id="ARBA00022737"/>
    </source>
</evidence>
<dbReference type="AlphaFoldDB" id="A0A068TQV0"/>
<keyword evidence="8" id="KW-0472">Membrane</keyword>
<reference evidence="12" key="1">
    <citation type="journal article" date="2014" name="Science">
        <title>The coffee genome provides insight into the convergent evolution of caffeine biosynthesis.</title>
        <authorList>
            <person name="Denoeud F."/>
            <person name="Carretero-Paulet L."/>
            <person name="Dereeper A."/>
            <person name="Droc G."/>
            <person name="Guyot R."/>
            <person name="Pietrella M."/>
            <person name="Zheng C."/>
            <person name="Alberti A."/>
            <person name="Anthony F."/>
            <person name="Aprea G."/>
            <person name="Aury J.M."/>
            <person name="Bento P."/>
            <person name="Bernard M."/>
            <person name="Bocs S."/>
            <person name="Campa C."/>
            <person name="Cenci A."/>
            <person name="Combes M.C."/>
            <person name="Crouzillat D."/>
            <person name="Da Silva C."/>
            <person name="Daddiego L."/>
            <person name="De Bellis F."/>
            <person name="Dussert S."/>
            <person name="Garsmeur O."/>
            <person name="Gayraud T."/>
            <person name="Guignon V."/>
            <person name="Jahn K."/>
            <person name="Jamilloux V."/>
            <person name="Joet T."/>
            <person name="Labadie K."/>
            <person name="Lan T."/>
            <person name="Leclercq J."/>
            <person name="Lepelley M."/>
            <person name="Leroy T."/>
            <person name="Li L.T."/>
            <person name="Librado P."/>
            <person name="Lopez L."/>
            <person name="Munoz A."/>
            <person name="Noel B."/>
            <person name="Pallavicini A."/>
            <person name="Perrotta G."/>
            <person name="Poncet V."/>
            <person name="Pot D."/>
            <person name="Priyono X."/>
            <person name="Rigoreau M."/>
            <person name="Rouard M."/>
            <person name="Rozas J."/>
            <person name="Tranchant-Dubreuil C."/>
            <person name="VanBuren R."/>
            <person name="Zhang Q."/>
            <person name="Andrade A.C."/>
            <person name="Argout X."/>
            <person name="Bertrand B."/>
            <person name="de Kochko A."/>
            <person name="Graziosi G."/>
            <person name="Henry R.J."/>
            <person name="Jayarama X."/>
            <person name="Ming R."/>
            <person name="Nagai C."/>
            <person name="Rounsley S."/>
            <person name="Sankoff D."/>
            <person name="Giuliano G."/>
            <person name="Albert V.A."/>
            <person name="Wincker P."/>
            <person name="Lashermes P."/>
        </authorList>
    </citation>
    <scope>NUCLEOTIDE SEQUENCE [LARGE SCALE GENOMIC DNA]</scope>
    <source>
        <strain evidence="12">cv. DH200-94</strain>
    </source>
</reference>
<dbReference type="CDD" id="cd10719">
    <property type="entry name" value="DnaJ_zf"/>
    <property type="match status" value="1"/>
</dbReference>
<dbReference type="FunFam" id="2.60.260.20:FF:000005">
    <property type="entry name" value="Chaperone protein dnaJ 1, mitochondrial"/>
    <property type="match status" value="1"/>
</dbReference>
<keyword evidence="12" id="KW-1185">Reference proteome</keyword>
<feature type="compositionally biased region" description="Basic and acidic residues" evidence="7">
    <location>
        <begin position="445"/>
        <end position="455"/>
    </location>
</feature>
<dbReference type="InterPro" id="IPR036410">
    <property type="entry name" value="HSP_DnaJ_Cys-rich_dom_sf"/>
</dbReference>
<dbReference type="GO" id="GO:0005524">
    <property type="term" value="F:ATP binding"/>
    <property type="evidence" value="ECO:0007669"/>
    <property type="project" value="InterPro"/>
</dbReference>
<dbReference type="GO" id="GO:0051082">
    <property type="term" value="F:unfolded protein binding"/>
    <property type="evidence" value="ECO:0007669"/>
    <property type="project" value="InterPro"/>
</dbReference>
<organism evidence="11 12">
    <name type="scientific">Coffea canephora</name>
    <name type="common">Robusta coffee</name>
    <dbReference type="NCBI Taxonomy" id="49390"/>
    <lineage>
        <taxon>Eukaryota</taxon>
        <taxon>Viridiplantae</taxon>
        <taxon>Streptophyta</taxon>
        <taxon>Embryophyta</taxon>
        <taxon>Tracheophyta</taxon>
        <taxon>Spermatophyta</taxon>
        <taxon>Magnoliopsida</taxon>
        <taxon>eudicotyledons</taxon>
        <taxon>Gunneridae</taxon>
        <taxon>Pentapetalae</taxon>
        <taxon>asterids</taxon>
        <taxon>lamiids</taxon>
        <taxon>Gentianales</taxon>
        <taxon>Rubiaceae</taxon>
        <taxon>Ixoroideae</taxon>
        <taxon>Gardenieae complex</taxon>
        <taxon>Bertiereae - Coffeeae clade</taxon>
        <taxon>Coffeeae</taxon>
        <taxon>Coffea</taxon>
    </lineage>
</organism>
<dbReference type="FunCoup" id="A0A068TQV0">
    <property type="interactions" value="315"/>
</dbReference>
<dbReference type="OMA" id="LWGSIKN"/>
<dbReference type="Pfam" id="PF00684">
    <property type="entry name" value="DnaJ_CXXCXGXG"/>
    <property type="match status" value="1"/>
</dbReference>
<dbReference type="Gene3D" id="2.60.260.20">
    <property type="entry name" value="Urease metallochaperone UreE, N-terminal domain"/>
    <property type="match status" value="2"/>
</dbReference>
<evidence type="ECO:0000256" key="7">
    <source>
        <dbReference type="SAM" id="MobiDB-lite"/>
    </source>
</evidence>
<dbReference type="PROSITE" id="PS51188">
    <property type="entry name" value="ZF_CR"/>
    <property type="match status" value="1"/>
</dbReference>
<evidence type="ECO:0000259" key="10">
    <source>
        <dbReference type="PROSITE" id="PS51188"/>
    </source>
</evidence>
<dbReference type="SMART" id="SM00271">
    <property type="entry name" value="DnaJ"/>
    <property type="match status" value="1"/>
</dbReference>
<evidence type="ECO:0000256" key="3">
    <source>
        <dbReference type="ARBA" id="ARBA00022771"/>
    </source>
</evidence>
<dbReference type="PRINTS" id="PR00625">
    <property type="entry name" value="JDOMAIN"/>
</dbReference>
<feature type="transmembrane region" description="Helical" evidence="8">
    <location>
        <begin position="505"/>
        <end position="527"/>
    </location>
</feature>
<accession>A0A068TQV0</accession>
<dbReference type="SUPFAM" id="SSF57938">
    <property type="entry name" value="DnaJ/Hsp40 cysteine-rich domain"/>
    <property type="match status" value="1"/>
</dbReference>
<evidence type="ECO:0000256" key="6">
    <source>
        <dbReference type="PROSITE-ProRule" id="PRU00546"/>
    </source>
</evidence>
<dbReference type="GO" id="GO:0009408">
    <property type="term" value="P:response to heat"/>
    <property type="evidence" value="ECO:0007669"/>
    <property type="project" value="InterPro"/>
</dbReference>
<dbReference type="InterPro" id="IPR001305">
    <property type="entry name" value="HSP_DnaJ_Cys-rich_dom"/>
</dbReference>
<feature type="region of interest" description="Disordered" evidence="7">
    <location>
        <begin position="434"/>
        <end position="455"/>
    </location>
</feature>
<evidence type="ECO:0008006" key="13">
    <source>
        <dbReference type="Google" id="ProtNLM"/>
    </source>
</evidence>
<protein>
    <recommendedName>
        <fullName evidence="13">J domain-containing protein</fullName>
    </recommendedName>
</protein>
<dbReference type="EMBL" id="HG739086">
    <property type="protein sequence ID" value="CDO98319.1"/>
    <property type="molecule type" value="Genomic_DNA"/>
</dbReference>
<feature type="region of interest" description="Disordered" evidence="7">
    <location>
        <begin position="1"/>
        <end position="23"/>
    </location>
</feature>
<evidence type="ECO:0000256" key="5">
    <source>
        <dbReference type="ARBA" id="ARBA00023186"/>
    </source>
</evidence>
<dbReference type="CDD" id="cd10747">
    <property type="entry name" value="DnaJ_C"/>
    <property type="match status" value="1"/>
</dbReference>
<dbReference type="InterPro" id="IPR002939">
    <property type="entry name" value="DnaJ_C"/>
</dbReference>
<keyword evidence="2" id="KW-0677">Repeat</keyword>
<evidence type="ECO:0000256" key="4">
    <source>
        <dbReference type="ARBA" id="ARBA00022833"/>
    </source>
</evidence>
<dbReference type="NCBIfam" id="NF008035">
    <property type="entry name" value="PRK10767.1"/>
    <property type="match status" value="1"/>
</dbReference>
<dbReference type="OrthoDB" id="10256793at2759"/>
<dbReference type="GO" id="GO:0008270">
    <property type="term" value="F:zinc ion binding"/>
    <property type="evidence" value="ECO:0007669"/>
    <property type="project" value="UniProtKB-KW"/>
</dbReference>
<dbReference type="Pfam" id="PF01556">
    <property type="entry name" value="DnaJ_C"/>
    <property type="match status" value="1"/>
</dbReference>
<keyword evidence="8" id="KW-0812">Transmembrane</keyword>
<evidence type="ECO:0000313" key="11">
    <source>
        <dbReference type="EMBL" id="CDO98319.1"/>
    </source>
</evidence>
<dbReference type="FunFam" id="1.10.287.110:FF:000037">
    <property type="entry name" value="Chaperone protein dnaJ A6 chloroplastic"/>
    <property type="match status" value="1"/>
</dbReference>
<dbReference type="HAMAP" id="MF_01152">
    <property type="entry name" value="DnaJ"/>
    <property type="match status" value="1"/>
</dbReference>
<gene>
    <name evidence="11" type="ORF">GSCOC_T00022377001</name>
</gene>
<dbReference type="FunFam" id="2.10.230.10:FF:000002">
    <property type="entry name" value="Molecular chaperone DnaJ"/>
    <property type="match status" value="1"/>
</dbReference>
<dbReference type="STRING" id="49390.A0A068TQV0"/>
<dbReference type="InterPro" id="IPR008971">
    <property type="entry name" value="HSP40/DnaJ_pept-bd"/>
</dbReference>
<evidence type="ECO:0000256" key="8">
    <source>
        <dbReference type="SAM" id="Phobius"/>
    </source>
</evidence>
<keyword evidence="4 6" id="KW-0862">Zinc</keyword>
<dbReference type="PROSITE" id="PS00636">
    <property type="entry name" value="DNAJ_1"/>
    <property type="match status" value="1"/>
</dbReference>
<feature type="compositionally biased region" description="Low complexity" evidence="7">
    <location>
        <begin position="11"/>
        <end position="23"/>
    </location>
</feature>
<evidence type="ECO:0000313" key="12">
    <source>
        <dbReference type="Proteomes" id="UP000295252"/>
    </source>
</evidence>
<dbReference type="GO" id="GO:0009535">
    <property type="term" value="C:chloroplast thylakoid membrane"/>
    <property type="evidence" value="ECO:0007669"/>
    <property type="project" value="TreeGrafter"/>
</dbReference>
<dbReference type="PhylomeDB" id="A0A068TQV0"/>
<dbReference type="InterPro" id="IPR036869">
    <property type="entry name" value="J_dom_sf"/>
</dbReference>
<dbReference type="Pfam" id="PF00226">
    <property type="entry name" value="DnaJ"/>
    <property type="match status" value="1"/>
</dbReference>
<keyword evidence="3 6" id="KW-0863">Zinc-finger</keyword>
<dbReference type="Proteomes" id="UP000295252">
    <property type="component" value="Chromosome VI"/>
</dbReference>
<dbReference type="PANTHER" id="PTHR43096:SF26">
    <property type="entry name" value="CR-TYPE DOMAIN-CONTAINING PROTEIN"/>
    <property type="match status" value="1"/>
</dbReference>
<dbReference type="NCBIfam" id="TIGR02349">
    <property type="entry name" value="DnaJ_bact"/>
    <property type="match status" value="1"/>
</dbReference>
<evidence type="ECO:0000256" key="1">
    <source>
        <dbReference type="ARBA" id="ARBA00022723"/>
    </source>
</evidence>
<dbReference type="InterPro" id="IPR018253">
    <property type="entry name" value="DnaJ_domain_CS"/>
</dbReference>
<feature type="domain" description="CR-type" evidence="10">
    <location>
        <begin position="208"/>
        <end position="290"/>
    </location>
</feature>
<dbReference type="CDD" id="cd06257">
    <property type="entry name" value="DnaJ"/>
    <property type="match status" value="1"/>
</dbReference>
<name>A0A068TQV0_COFCA</name>
<dbReference type="SUPFAM" id="SSF46565">
    <property type="entry name" value="Chaperone J-domain"/>
    <property type="match status" value="1"/>
</dbReference>
<dbReference type="Gene3D" id="2.10.230.10">
    <property type="entry name" value="Heat shock protein DnaJ, cysteine-rich domain"/>
    <property type="match status" value="1"/>
</dbReference>
<dbReference type="InterPro" id="IPR012724">
    <property type="entry name" value="DnaJ"/>
</dbReference>
<dbReference type="SUPFAM" id="SSF49493">
    <property type="entry name" value="HSP40/DnaJ peptide-binding domain"/>
    <property type="match status" value="2"/>
</dbReference>
<feature type="zinc finger region" description="CR-type" evidence="6">
    <location>
        <begin position="208"/>
        <end position="290"/>
    </location>
</feature>
<dbReference type="PROSITE" id="PS50076">
    <property type="entry name" value="DNAJ_2"/>
    <property type="match status" value="1"/>
</dbReference>
<dbReference type="Gramene" id="CDO98319">
    <property type="protein sequence ID" value="CDO98319"/>
    <property type="gene ID" value="GSCOC_T00022377001"/>
</dbReference>
<keyword evidence="1 6" id="KW-0479">Metal-binding</keyword>
<dbReference type="InParanoid" id="A0A068TQV0"/>